<name>A0ABW3H2Z8_9BACL</name>
<keyword evidence="5" id="KW-0521">NADP</keyword>
<evidence type="ECO:0000256" key="4">
    <source>
        <dbReference type="ARBA" id="ARBA00023002"/>
    </source>
</evidence>
<protein>
    <submittedName>
        <fullName evidence="7">Oxygen-insensitive NADPH nitroreductase</fullName>
    </submittedName>
</protein>
<sequence length="242" mass="27283">MIDLLTSHTSVRKYTDESIPLETVHELVRAGQHAASSHFVQSYSIIHVTDAKRKQQLGELSKNAFQMNGAAVVLLFCSDFRRLEKAAALHGETIDYSYAENTIVGAVDVALCAQNIAIAAESKGYGICYIGGVRNNPDAISDLFELPKGVMPLFAMTIGVPTKRNEVKPRLPLQAVLHTDVYDDAKYDELLPQYDETMKQYYAERSSNNKVSTWTEQMTDFLKEPKRTYMKQSLERQGFKHR</sequence>
<keyword evidence="8" id="KW-1185">Reference proteome</keyword>
<reference evidence="8" key="1">
    <citation type="journal article" date="2019" name="Int. J. Syst. Evol. Microbiol.">
        <title>The Global Catalogue of Microorganisms (GCM) 10K type strain sequencing project: providing services to taxonomists for standard genome sequencing and annotation.</title>
        <authorList>
            <consortium name="The Broad Institute Genomics Platform"/>
            <consortium name="The Broad Institute Genome Sequencing Center for Infectious Disease"/>
            <person name="Wu L."/>
            <person name="Ma J."/>
        </authorList>
    </citation>
    <scope>NUCLEOTIDE SEQUENCE [LARGE SCALE GENOMIC DNA]</scope>
    <source>
        <strain evidence="8">CCUG 63563</strain>
    </source>
</reference>
<dbReference type="Gene3D" id="3.40.109.10">
    <property type="entry name" value="NADH Oxidase"/>
    <property type="match status" value="1"/>
</dbReference>
<dbReference type="InterPro" id="IPR016446">
    <property type="entry name" value="Flavin_OxRdtase_Frp"/>
</dbReference>
<dbReference type="PANTHER" id="PTHR43425">
    <property type="entry name" value="OXYGEN-INSENSITIVE NADPH NITROREDUCTASE"/>
    <property type="match status" value="1"/>
</dbReference>
<dbReference type="InterPro" id="IPR029479">
    <property type="entry name" value="Nitroreductase"/>
</dbReference>
<evidence type="ECO:0000256" key="5">
    <source>
        <dbReference type="PIRNR" id="PIRNR005426"/>
    </source>
</evidence>
<keyword evidence="2 5" id="KW-0285">Flavoprotein</keyword>
<dbReference type="InterPro" id="IPR000415">
    <property type="entry name" value="Nitroreductase-like"/>
</dbReference>
<proteinExistence type="inferred from homology"/>
<evidence type="ECO:0000256" key="3">
    <source>
        <dbReference type="ARBA" id="ARBA00022643"/>
    </source>
</evidence>
<dbReference type="CDD" id="cd02146">
    <property type="entry name" value="NfsA-like"/>
    <property type="match status" value="1"/>
</dbReference>
<keyword evidence="4 5" id="KW-0560">Oxidoreductase</keyword>
<dbReference type="PIRSF" id="PIRSF005426">
    <property type="entry name" value="Frp"/>
    <property type="match status" value="1"/>
</dbReference>
<dbReference type="PANTHER" id="PTHR43425:SF3">
    <property type="entry name" value="NADPH-DEPENDENT OXIDOREDUCTASE"/>
    <property type="match status" value="1"/>
</dbReference>
<dbReference type="Proteomes" id="UP001596976">
    <property type="component" value="Unassembled WGS sequence"/>
</dbReference>
<keyword evidence="3 5" id="KW-0288">FMN</keyword>
<feature type="domain" description="Nitroreductase" evidence="6">
    <location>
        <begin position="6"/>
        <end position="159"/>
    </location>
</feature>
<dbReference type="RefSeq" id="WP_381012803.1">
    <property type="nucleotide sequence ID" value="NZ_JBHTJF010000034.1"/>
</dbReference>
<evidence type="ECO:0000259" key="6">
    <source>
        <dbReference type="Pfam" id="PF00881"/>
    </source>
</evidence>
<gene>
    <name evidence="7" type="primary">nfsA</name>
    <name evidence="7" type="ORF">ACFQ0V_09700</name>
</gene>
<dbReference type="Pfam" id="PF00881">
    <property type="entry name" value="Nitroreductase"/>
    <property type="match status" value="1"/>
</dbReference>
<evidence type="ECO:0000313" key="7">
    <source>
        <dbReference type="EMBL" id="MFD0944016.1"/>
    </source>
</evidence>
<comment type="caution">
    <text evidence="7">The sequence shown here is derived from an EMBL/GenBank/DDBJ whole genome shotgun (WGS) entry which is preliminary data.</text>
</comment>
<evidence type="ECO:0000256" key="1">
    <source>
        <dbReference type="ARBA" id="ARBA00008366"/>
    </source>
</evidence>
<accession>A0ABW3H2Z8</accession>
<comment type="similarity">
    <text evidence="1 5">Belongs to the flavin oxidoreductase frp family.</text>
</comment>
<evidence type="ECO:0000313" key="8">
    <source>
        <dbReference type="Proteomes" id="UP001596976"/>
    </source>
</evidence>
<organism evidence="7 8">
    <name type="scientific">Savagea faecisuis</name>
    <dbReference type="NCBI Taxonomy" id="1274803"/>
    <lineage>
        <taxon>Bacteria</taxon>
        <taxon>Bacillati</taxon>
        <taxon>Bacillota</taxon>
        <taxon>Bacilli</taxon>
        <taxon>Bacillales</taxon>
        <taxon>Caryophanaceae</taxon>
        <taxon>Savagea</taxon>
    </lineage>
</organism>
<dbReference type="EMBL" id="JBHTJF010000034">
    <property type="protein sequence ID" value="MFD0944016.1"/>
    <property type="molecule type" value="Genomic_DNA"/>
</dbReference>
<dbReference type="SUPFAM" id="SSF55469">
    <property type="entry name" value="FMN-dependent nitroreductase-like"/>
    <property type="match status" value="1"/>
</dbReference>
<evidence type="ECO:0000256" key="2">
    <source>
        <dbReference type="ARBA" id="ARBA00022630"/>
    </source>
</evidence>
<dbReference type="NCBIfam" id="NF008033">
    <property type="entry name" value="PRK10765.1"/>
    <property type="match status" value="1"/>
</dbReference>